<keyword evidence="3 6" id="KW-0812">Transmembrane</keyword>
<evidence type="ECO:0000256" key="6">
    <source>
        <dbReference type="SAM" id="Phobius"/>
    </source>
</evidence>
<keyword evidence="5 6" id="KW-0472">Membrane</keyword>
<sequence length="67" mass="7520">MIEQLGSIPWAIIAPLIIVQLILMIVALFDLRKIHATNGPKILWVLIIVFVNLLGPIAYFIVGRKQT</sequence>
<reference evidence="8 10" key="1">
    <citation type="submission" date="2019-11" db="EMBL/GenBank/DDBJ databases">
        <title>Whole Genome Sequencing and Comparative Genomic Analyses of Lysinibacillus pakistanensis LZH-9, a Halotolerant Strain with Excellent COD Removal Capability.</title>
        <authorList>
            <person name="Zhou H."/>
        </authorList>
    </citation>
    <scope>NUCLEOTIDE SEQUENCE [LARGE SCALE GENOMIC DNA]</scope>
    <source>
        <strain evidence="8 10">LZH-9</strain>
    </source>
</reference>
<dbReference type="AlphaFoldDB" id="A0AAX3WW10"/>
<organism evidence="9 11">
    <name type="scientific">Lysinibacillus pakistanensis</name>
    <dbReference type="NCBI Taxonomy" id="759811"/>
    <lineage>
        <taxon>Bacteria</taxon>
        <taxon>Bacillati</taxon>
        <taxon>Bacillota</taxon>
        <taxon>Bacilli</taxon>
        <taxon>Bacillales</taxon>
        <taxon>Bacillaceae</taxon>
        <taxon>Lysinibacillus</taxon>
    </lineage>
</organism>
<dbReference type="EMBL" id="CP126101">
    <property type="protein sequence ID" value="WHY51804.1"/>
    <property type="molecule type" value="Genomic_DNA"/>
</dbReference>
<evidence type="ECO:0000313" key="10">
    <source>
        <dbReference type="Proteomes" id="UP000373269"/>
    </source>
</evidence>
<gene>
    <name evidence="8" type="ORF">GDS87_00765</name>
    <name evidence="9" type="ORF">QNH24_00770</name>
</gene>
<dbReference type="Proteomes" id="UP000373269">
    <property type="component" value="Chromosome"/>
</dbReference>
<keyword evidence="2" id="KW-1003">Cell membrane</keyword>
<evidence type="ECO:0000313" key="9">
    <source>
        <dbReference type="EMBL" id="WHY51804.1"/>
    </source>
</evidence>
<dbReference type="Proteomes" id="UP001178322">
    <property type="component" value="Chromosome"/>
</dbReference>
<protein>
    <submittedName>
        <fullName evidence="9">PLD nuclease N-terminal domain-containing protein</fullName>
    </submittedName>
    <submittedName>
        <fullName evidence="8">Transcriptional regulator</fullName>
    </submittedName>
</protein>
<dbReference type="EMBL" id="CP045835">
    <property type="protein sequence ID" value="QGG49559.1"/>
    <property type="molecule type" value="Genomic_DNA"/>
</dbReference>
<keyword evidence="4 6" id="KW-1133">Transmembrane helix</keyword>
<name>A0AAX3WW10_9BACI</name>
<dbReference type="InterPro" id="IPR027379">
    <property type="entry name" value="CLS_N"/>
</dbReference>
<evidence type="ECO:0000256" key="1">
    <source>
        <dbReference type="ARBA" id="ARBA00004651"/>
    </source>
</evidence>
<evidence type="ECO:0000256" key="5">
    <source>
        <dbReference type="ARBA" id="ARBA00023136"/>
    </source>
</evidence>
<dbReference type="GO" id="GO:0005886">
    <property type="term" value="C:plasma membrane"/>
    <property type="evidence" value="ECO:0007669"/>
    <property type="project" value="UniProtKB-SubCell"/>
</dbReference>
<evidence type="ECO:0000256" key="3">
    <source>
        <dbReference type="ARBA" id="ARBA00022692"/>
    </source>
</evidence>
<dbReference type="RefSeq" id="WP_054771953.1">
    <property type="nucleotide sequence ID" value="NZ_CP045835.1"/>
</dbReference>
<dbReference type="Pfam" id="PF13396">
    <property type="entry name" value="PLDc_N"/>
    <property type="match status" value="1"/>
</dbReference>
<feature type="transmembrane region" description="Helical" evidence="6">
    <location>
        <begin position="12"/>
        <end position="31"/>
    </location>
</feature>
<comment type="subcellular location">
    <subcellularLocation>
        <location evidence="1">Cell membrane</location>
        <topology evidence="1">Multi-pass membrane protein</topology>
    </subcellularLocation>
</comment>
<evidence type="ECO:0000256" key="2">
    <source>
        <dbReference type="ARBA" id="ARBA00022475"/>
    </source>
</evidence>
<evidence type="ECO:0000313" key="11">
    <source>
        <dbReference type="Proteomes" id="UP001178322"/>
    </source>
</evidence>
<feature type="domain" description="Cardiolipin synthase N-terminal" evidence="7">
    <location>
        <begin position="22"/>
        <end position="64"/>
    </location>
</feature>
<feature type="transmembrane region" description="Helical" evidence="6">
    <location>
        <begin position="43"/>
        <end position="62"/>
    </location>
</feature>
<proteinExistence type="predicted"/>
<evidence type="ECO:0000259" key="7">
    <source>
        <dbReference type="Pfam" id="PF13396"/>
    </source>
</evidence>
<reference evidence="9" key="2">
    <citation type="submission" date="2023-05" db="EMBL/GenBank/DDBJ databases">
        <title>Comparative genomics of Bacillaceae isolates and their secondary metabolite potential.</title>
        <authorList>
            <person name="Song L."/>
            <person name="Nielsen L.J."/>
            <person name="Mohite O."/>
            <person name="Xu X."/>
            <person name="Weber T."/>
            <person name="Kovacs A.T."/>
        </authorList>
    </citation>
    <scope>NUCLEOTIDE SEQUENCE</scope>
    <source>
        <strain evidence="9">LY1</strain>
    </source>
</reference>
<accession>A0AAX3WW10</accession>
<evidence type="ECO:0000256" key="4">
    <source>
        <dbReference type="ARBA" id="ARBA00022989"/>
    </source>
</evidence>
<evidence type="ECO:0000313" key="8">
    <source>
        <dbReference type="EMBL" id="QGG49559.1"/>
    </source>
</evidence>
<keyword evidence="10" id="KW-1185">Reference proteome</keyword>